<accession>A0A2R6ACS4</accession>
<comment type="caution">
    <text evidence="1">The sequence shown here is derived from an EMBL/GenBank/DDBJ whole genome shotgun (WGS) entry which is preliminary data.</text>
</comment>
<protein>
    <submittedName>
        <fullName evidence="1">Uncharacterized protein</fullName>
    </submittedName>
</protein>
<name>A0A2R6ACS4_9ARCH</name>
<evidence type="ECO:0000313" key="2">
    <source>
        <dbReference type="Proteomes" id="UP000240880"/>
    </source>
</evidence>
<dbReference type="AlphaFoldDB" id="A0A2R6ACS4"/>
<organism evidence="1 2">
    <name type="scientific">Candidatus Marsarchaeota G1 archaeon OSP_D</name>
    <dbReference type="NCBI Taxonomy" id="1978155"/>
    <lineage>
        <taxon>Archaea</taxon>
        <taxon>Candidatus Marsarchaeota</taxon>
        <taxon>Candidatus Marsarchaeota group 1</taxon>
    </lineage>
</organism>
<reference evidence="1 2" key="1">
    <citation type="submission" date="2017-04" db="EMBL/GenBank/DDBJ databases">
        <title>Novel microbial lineages endemic to geothermal iron-oxide mats fill important gaps in the evolutionary history of Archaea.</title>
        <authorList>
            <person name="Jay Z.J."/>
            <person name="Beam J.P."/>
            <person name="Dlakic M."/>
            <person name="Rusch D.B."/>
            <person name="Kozubal M.A."/>
            <person name="Inskeep W.P."/>
        </authorList>
    </citation>
    <scope>NUCLEOTIDE SEQUENCE [LARGE SCALE GENOMIC DNA]</scope>
    <source>
        <strain evidence="1">OSP_D</strain>
    </source>
</reference>
<evidence type="ECO:0000313" key="1">
    <source>
        <dbReference type="EMBL" id="PSN84138.1"/>
    </source>
</evidence>
<dbReference type="EMBL" id="NEXC01000007">
    <property type="protein sequence ID" value="PSN84138.1"/>
    <property type="molecule type" value="Genomic_DNA"/>
</dbReference>
<sequence>MFTPKTLVSLKTVQRKKLLTLNRENAFWDAYRRIELGLSFSEEEFEKREDVIKTVESGIEGCINVLEISLEELVKKANISSGTGFEEKLWTLAKAGLLPPLLLNDTLDVYRYVKNAQKSQKRALMYYTALVRIMEVIEACWKYVEKEIARFSQLN</sequence>
<dbReference type="Proteomes" id="UP000240880">
    <property type="component" value="Unassembled WGS sequence"/>
</dbReference>
<gene>
    <name evidence="1" type="ORF">B9Q01_02065</name>
</gene>
<proteinExistence type="predicted"/>